<dbReference type="KEGG" id="cro:ROD_29481"/>
<accession>D2TJP5</accession>
<dbReference type="Proteomes" id="UP000001889">
    <property type="component" value="Chromosome"/>
</dbReference>
<evidence type="ECO:0000313" key="2">
    <source>
        <dbReference type="Proteomes" id="UP000001889"/>
    </source>
</evidence>
<reference evidence="1 2" key="1">
    <citation type="journal article" date="2010" name="J. Bacteriol.">
        <title>The Citrobacter rodentium genome sequence reveals convergent evolution with human pathogenic Escherichia coli.</title>
        <authorList>
            <person name="Petty N.K."/>
            <person name="Bulgin R."/>
            <person name="Crepin V.F."/>
            <person name="Cerdeno-Tarraga A.M."/>
            <person name="Schroeder G.N."/>
            <person name="Quail M.A."/>
            <person name="Lennard N."/>
            <person name="Corton C."/>
            <person name="Barron A."/>
            <person name="Clark L."/>
            <person name="Toribio A.L."/>
            <person name="Parkhill J."/>
            <person name="Dougan G."/>
            <person name="Frankel G."/>
            <person name="Thomson N.R."/>
        </authorList>
    </citation>
    <scope>NUCLEOTIDE SEQUENCE [LARGE SCALE GENOMIC DNA]</scope>
    <source>
        <strain evidence="1 2">ICC168</strain>
    </source>
</reference>
<organism evidence="1 2">
    <name type="scientific">Citrobacter rodentium (strain ICC168)</name>
    <name type="common">Citrobacter freundii biotype 4280</name>
    <dbReference type="NCBI Taxonomy" id="637910"/>
    <lineage>
        <taxon>Bacteria</taxon>
        <taxon>Pseudomonadati</taxon>
        <taxon>Pseudomonadota</taxon>
        <taxon>Gammaproteobacteria</taxon>
        <taxon>Enterobacterales</taxon>
        <taxon>Enterobacteriaceae</taxon>
        <taxon>Citrobacter</taxon>
    </lineage>
</organism>
<proteinExistence type="predicted"/>
<gene>
    <name evidence="1" type="ordered locus">ROD_29481</name>
</gene>
<dbReference type="AlphaFoldDB" id="D2TJP5"/>
<sequence length="63" mass="7038">MTIKETLENATQISPVIPSSSVRGDYDLIHVYSSKTNSTVSLRILSNGKYEFDTLIPEKSSKF</sequence>
<evidence type="ECO:0000313" key="1">
    <source>
        <dbReference type="EMBL" id="CBG89686.1"/>
    </source>
</evidence>
<dbReference type="EMBL" id="FN543502">
    <property type="protein sequence ID" value="CBG89686.1"/>
    <property type="molecule type" value="Genomic_DNA"/>
</dbReference>
<dbReference type="HOGENOM" id="CLU_191507_0_0_6"/>
<dbReference type="eggNOG" id="ENOG5030NYN">
    <property type="taxonomic scope" value="Bacteria"/>
</dbReference>
<protein>
    <submittedName>
        <fullName evidence="1">Uncharacterized protein</fullName>
    </submittedName>
</protein>
<name>D2TJP5_CITRI</name>
<dbReference type="STRING" id="637910.ROD_29481"/>
<keyword evidence="2" id="KW-1185">Reference proteome</keyword>